<feature type="compositionally biased region" description="Pro residues" evidence="7">
    <location>
        <begin position="25"/>
        <end position="49"/>
    </location>
</feature>
<keyword evidence="8" id="KW-0812">Transmembrane</keyword>
<keyword evidence="3 6" id="KW-0133">Cell shape</keyword>
<dbReference type="InterPro" id="IPR038063">
    <property type="entry name" value="Transpep_catalytic_dom"/>
</dbReference>
<organism evidence="10 11">
    <name type="scientific">Pseudoscardovia radai</name>
    <dbReference type="NCBI Taxonomy" id="987066"/>
    <lineage>
        <taxon>Bacteria</taxon>
        <taxon>Bacillati</taxon>
        <taxon>Actinomycetota</taxon>
        <taxon>Actinomycetes</taxon>
        <taxon>Bifidobacteriales</taxon>
        <taxon>Bifidobacteriaceae</taxon>
        <taxon>Pseudoscardovia</taxon>
    </lineage>
</organism>
<feature type="region of interest" description="Disordered" evidence="7">
    <location>
        <begin position="289"/>
        <end position="328"/>
    </location>
</feature>
<keyword evidence="2" id="KW-0808">Transferase</keyword>
<dbReference type="GO" id="GO:0071555">
    <property type="term" value="P:cell wall organization"/>
    <property type="evidence" value="ECO:0007669"/>
    <property type="project" value="UniProtKB-UniRule"/>
</dbReference>
<dbReference type="Proteomes" id="UP000216725">
    <property type="component" value="Unassembled WGS sequence"/>
</dbReference>
<keyword evidence="11" id="KW-1185">Reference proteome</keyword>
<dbReference type="RefSeq" id="WP_094660567.1">
    <property type="nucleotide sequence ID" value="NZ_MWWR01000005.1"/>
</dbReference>
<keyword evidence="8" id="KW-1133">Transmembrane helix</keyword>
<dbReference type="GO" id="GO:0008360">
    <property type="term" value="P:regulation of cell shape"/>
    <property type="evidence" value="ECO:0007669"/>
    <property type="project" value="UniProtKB-UniRule"/>
</dbReference>
<dbReference type="GO" id="GO:0071972">
    <property type="term" value="F:peptidoglycan L,D-transpeptidase activity"/>
    <property type="evidence" value="ECO:0007669"/>
    <property type="project" value="TreeGrafter"/>
</dbReference>
<dbReference type="InterPro" id="IPR050979">
    <property type="entry name" value="LD-transpeptidase"/>
</dbReference>
<name>A0A261EZD6_9BIFI</name>
<dbReference type="Gene3D" id="2.40.440.10">
    <property type="entry name" value="L,D-transpeptidase catalytic domain-like"/>
    <property type="match status" value="1"/>
</dbReference>
<dbReference type="Pfam" id="PF03734">
    <property type="entry name" value="YkuD"/>
    <property type="match status" value="1"/>
</dbReference>
<feature type="region of interest" description="Disordered" evidence="7">
    <location>
        <begin position="1"/>
        <end position="52"/>
    </location>
</feature>
<dbReference type="CDD" id="cd16913">
    <property type="entry name" value="YkuD_like"/>
    <property type="match status" value="1"/>
</dbReference>
<dbReference type="EMBL" id="MWWR01000005">
    <property type="protein sequence ID" value="OZG52193.1"/>
    <property type="molecule type" value="Genomic_DNA"/>
</dbReference>
<feature type="compositionally biased region" description="Low complexity" evidence="7">
    <location>
        <begin position="835"/>
        <end position="872"/>
    </location>
</feature>
<feature type="compositionally biased region" description="Basic and acidic residues" evidence="7">
    <location>
        <begin position="291"/>
        <end position="304"/>
    </location>
</feature>
<protein>
    <submittedName>
        <fullName evidence="10">ErfK/YbiS/YcfS/YnhG family protein</fullName>
    </submittedName>
</protein>
<evidence type="ECO:0000256" key="3">
    <source>
        <dbReference type="ARBA" id="ARBA00022960"/>
    </source>
</evidence>
<evidence type="ECO:0000313" key="10">
    <source>
        <dbReference type="EMBL" id="OZG52193.1"/>
    </source>
</evidence>
<dbReference type="PANTHER" id="PTHR30582:SF2">
    <property type="entry name" value="L,D-TRANSPEPTIDASE YCIB-RELATED"/>
    <property type="match status" value="1"/>
</dbReference>
<comment type="pathway">
    <text evidence="1 6">Cell wall biogenesis; peptidoglycan biosynthesis.</text>
</comment>
<feature type="compositionally biased region" description="Basic and acidic residues" evidence="7">
    <location>
        <begin position="806"/>
        <end position="823"/>
    </location>
</feature>
<comment type="caution">
    <text evidence="6">Lacks conserved residue(s) required for the propagation of feature annotation.</text>
</comment>
<feature type="compositionally biased region" description="Low complexity" evidence="7">
    <location>
        <begin position="136"/>
        <end position="156"/>
    </location>
</feature>
<dbReference type="UniPathway" id="UPA00219"/>
<gene>
    <name evidence="10" type="ORF">PSRA_0743</name>
</gene>
<dbReference type="PANTHER" id="PTHR30582">
    <property type="entry name" value="L,D-TRANSPEPTIDASE"/>
    <property type="match status" value="1"/>
</dbReference>
<evidence type="ECO:0000256" key="7">
    <source>
        <dbReference type="SAM" id="MobiDB-lite"/>
    </source>
</evidence>
<evidence type="ECO:0000256" key="4">
    <source>
        <dbReference type="ARBA" id="ARBA00022984"/>
    </source>
</evidence>
<dbReference type="GO" id="GO:0018104">
    <property type="term" value="P:peptidoglycan-protein cross-linking"/>
    <property type="evidence" value="ECO:0007669"/>
    <property type="project" value="TreeGrafter"/>
</dbReference>
<evidence type="ECO:0000256" key="6">
    <source>
        <dbReference type="PROSITE-ProRule" id="PRU01373"/>
    </source>
</evidence>
<feature type="transmembrane region" description="Helical" evidence="8">
    <location>
        <begin position="336"/>
        <end position="359"/>
    </location>
</feature>
<sequence>MSDDENNEYTGRFEAGSADSAQVPPSVPAMPPVPSVSDAPVPPVPPLVPDTPDVSGVSFDAAGSYRAGSHDAAFDGAANPAVTDAQTTNARATDAGTFSPSGFDFAVPSTTDTAAAPAVPSPAWDDALPPEPPAPGESASSPATVTPGTVPVTPTSAPAPPLIPEHRTAPVVRGEDTEATAAFDPFAFDDGASFAAAQPAPEPPAPDTPVASGVSPTVGAPVAPAGPVVSDTPDAFATQAFDPLSFEGGPAETPAYETQAFNPASEPAFETAFETAPESAVADGLSDLADTDAHQPVDGGHADDLDAMMSGDDAHDGESSDSGSGSTAAHMSTARLVGLILAIVAVVFLGTVLFLHFHYSDRVAPGVTLGSSDMGGMTASEARQRVETIAGQTSVSVTAGDATTVATLSDLGVDVNVDQTVTDLLNAKPSNSFAGFFTRISPFSHQSVSLNATIDDSTMVAYLSDAMVDEDQRMENATVTYNKDLSRFVTTESHDGRTVSLDPVTNAVNAALTKPGTVQTATSSIVDGKASITTKTATDACNDANARLTNPIVLKTDGDTSYTIPSSTVASWMKLTSDLDKGTITIDYDSTAITDFATNSLADKLNRTASDEIVVESADGTRLGVLQSGKKGVTVGDTSSVGGKIVDLLDAGKGGDLTVPAAISDFTTQEQKRDFTKANGDMWVSIDLGAQTLTVSNGSTQLKQMNISSGVIGQTTATGSFFVWDHQQSGAIVGEETNGTPQWETFFNGDVAIIGADWASDAIKQGQPSSHGCVYMSVDDAKWLYDNVQNDVYVKVTGGTPTAPTRPDESDKDKDKDKDKDNADANSTDSQQTDSSNPSSSESPSSGASPSSGESSSASPSSSSSPSASEGQ</sequence>
<reference evidence="10 11" key="1">
    <citation type="journal article" date="2017" name="BMC Genomics">
        <title>Comparative genomic and phylogenomic analyses of the Bifidobacteriaceae family.</title>
        <authorList>
            <person name="Lugli G.A."/>
            <person name="Milani C."/>
            <person name="Turroni F."/>
            <person name="Duranti S."/>
            <person name="Mancabelli L."/>
            <person name="Mangifesta M."/>
            <person name="Ferrario C."/>
            <person name="Modesto M."/>
            <person name="Mattarelli P."/>
            <person name="Jiri K."/>
            <person name="van Sinderen D."/>
            <person name="Ventura M."/>
        </authorList>
    </citation>
    <scope>NUCLEOTIDE SEQUENCE [LARGE SCALE GENOMIC DNA]</scope>
    <source>
        <strain evidence="10 11">DSM 24742</strain>
    </source>
</reference>
<accession>A0A261EZD6</accession>
<evidence type="ECO:0000313" key="11">
    <source>
        <dbReference type="Proteomes" id="UP000216725"/>
    </source>
</evidence>
<feature type="domain" description="L,D-TPase catalytic" evidence="9">
    <location>
        <begin position="682"/>
        <end position="797"/>
    </location>
</feature>
<keyword evidence="8" id="KW-0472">Membrane</keyword>
<evidence type="ECO:0000256" key="2">
    <source>
        <dbReference type="ARBA" id="ARBA00022679"/>
    </source>
</evidence>
<feature type="region of interest" description="Disordered" evidence="7">
    <location>
        <begin position="194"/>
        <end position="218"/>
    </location>
</feature>
<dbReference type="AlphaFoldDB" id="A0A261EZD6"/>
<dbReference type="OrthoDB" id="3176960at2"/>
<proteinExistence type="predicted"/>
<feature type="compositionally biased region" description="Low complexity" evidence="7">
    <location>
        <begin position="208"/>
        <end position="218"/>
    </location>
</feature>
<evidence type="ECO:0000256" key="5">
    <source>
        <dbReference type="ARBA" id="ARBA00023316"/>
    </source>
</evidence>
<dbReference type="InterPro" id="IPR005490">
    <property type="entry name" value="LD_TPept_cat_dom"/>
</dbReference>
<keyword evidence="5 6" id="KW-0961">Cell wall biogenesis/degradation</keyword>
<feature type="region of interest" description="Disordered" evidence="7">
    <location>
        <begin position="92"/>
        <end position="165"/>
    </location>
</feature>
<keyword evidence="4 6" id="KW-0573">Peptidoglycan synthesis</keyword>
<dbReference type="SUPFAM" id="SSF141523">
    <property type="entry name" value="L,D-transpeptidase catalytic domain-like"/>
    <property type="match status" value="1"/>
</dbReference>
<evidence type="ECO:0000256" key="8">
    <source>
        <dbReference type="SAM" id="Phobius"/>
    </source>
</evidence>
<dbReference type="PROSITE" id="PS52029">
    <property type="entry name" value="LD_TPASE"/>
    <property type="match status" value="1"/>
</dbReference>
<feature type="region of interest" description="Disordered" evidence="7">
    <location>
        <begin position="796"/>
        <end position="872"/>
    </location>
</feature>
<dbReference type="GO" id="GO:0016740">
    <property type="term" value="F:transferase activity"/>
    <property type="evidence" value="ECO:0007669"/>
    <property type="project" value="UniProtKB-KW"/>
</dbReference>
<comment type="caution">
    <text evidence="10">The sequence shown here is derived from an EMBL/GenBank/DDBJ whole genome shotgun (WGS) entry which is preliminary data.</text>
</comment>
<evidence type="ECO:0000256" key="1">
    <source>
        <dbReference type="ARBA" id="ARBA00004752"/>
    </source>
</evidence>
<dbReference type="GO" id="GO:0005576">
    <property type="term" value="C:extracellular region"/>
    <property type="evidence" value="ECO:0007669"/>
    <property type="project" value="TreeGrafter"/>
</dbReference>
<evidence type="ECO:0000259" key="9">
    <source>
        <dbReference type="PROSITE" id="PS52029"/>
    </source>
</evidence>